<evidence type="ECO:0000259" key="9">
    <source>
        <dbReference type="SMART" id="SM00829"/>
    </source>
</evidence>
<name>A0A9Y2I8W7_9PSEU</name>
<evidence type="ECO:0000256" key="3">
    <source>
        <dbReference type="ARBA" id="ARBA00013190"/>
    </source>
</evidence>
<proteinExistence type="inferred from homology"/>
<evidence type="ECO:0000256" key="7">
    <source>
        <dbReference type="ARBA" id="ARBA00049164"/>
    </source>
</evidence>
<dbReference type="RefSeq" id="WP_285965628.1">
    <property type="nucleotide sequence ID" value="NZ_CP127294.1"/>
</dbReference>
<protein>
    <recommendedName>
        <fullName evidence="3">alcohol dehydrogenase</fullName>
        <ecNumber evidence="3">1.1.1.1</ecNumber>
    </recommendedName>
</protein>
<dbReference type="Gene3D" id="3.90.180.10">
    <property type="entry name" value="Medium-chain alcohol dehydrogenases, catalytic domain"/>
    <property type="match status" value="1"/>
</dbReference>
<dbReference type="PANTHER" id="PTHR42940:SF8">
    <property type="entry name" value="VACUOLAR PROTEIN SORTING-ASSOCIATED PROTEIN 11"/>
    <property type="match status" value="1"/>
</dbReference>
<accession>A0A9Y2I8W7</accession>
<comment type="similarity">
    <text evidence="2">Belongs to the zinc-containing alcohol dehydrogenase family.</text>
</comment>
<dbReference type="Proteomes" id="UP001236014">
    <property type="component" value="Chromosome"/>
</dbReference>
<keyword evidence="5" id="KW-0862">Zinc</keyword>
<gene>
    <name evidence="10" type="ORF">QRX50_25060</name>
</gene>
<dbReference type="InterPro" id="IPR011032">
    <property type="entry name" value="GroES-like_sf"/>
</dbReference>
<dbReference type="InterPro" id="IPR036291">
    <property type="entry name" value="NAD(P)-bd_dom_sf"/>
</dbReference>
<evidence type="ECO:0000256" key="6">
    <source>
        <dbReference type="ARBA" id="ARBA00023002"/>
    </source>
</evidence>
<dbReference type="SUPFAM" id="SSF50129">
    <property type="entry name" value="GroES-like"/>
    <property type="match status" value="1"/>
</dbReference>
<feature type="domain" description="Enoyl reductase (ER)" evidence="9">
    <location>
        <begin position="10"/>
        <end position="338"/>
    </location>
</feature>
<dbReference type="Pfam" id="PF08240">
    <property type="entry name" value="ADH_N"/>
    <property type="match status" value="1"/>
</dbReference>
<comment type="catalytic activity">
    <reaction evidence="7">
        <text>a secondary alcohol + NAD(+) = a ketone + NADH + H(+)</text>
        <dbReference type="Rhea" id="RHEA:10740"/>
        <dbReference type="ChEBI" id="CHEBI:15378"/>
        <dbReference type="ChEBI" id="CHEBI:17087"/>
        <dbReference type="ChEBI" id="CHEBI:35681"/>
        <dbReference type="ChEBI" id="CHEBI:57540"/>
        <dbReference type="ChEBI" id="CHEBI:57945"/>
        <dbReference type="EC" id="1.1.1.1"/>
    </reaction>
</comment>
<comment type="cofactor">
    <cofactor evidence="1">
        <name>Zn(2+)</name>
        <dbReference type="ChEBI" id="CHEBI:29105"/>
    </cofactor>
</comment>
<dbReference type="Gene3D" id="3.40.50.720">
    <property type="entry name" value="NAD(P)-binding Rossmann-like Domain"/>
    <property type="match status" value="1"/>
</dbReference>
<sequence length="340" mass="35999">MRALRISAWGGALEPVVVAEPEPSRGEVLVRVEACGIGVTVLQCMNGQLGAEESHLPRVPGHELVGIVEAVGSDTDPALVGRRVMAYFYLVCGTCRECLASRDSTCLNFRGNVGVAIDGGYAEYAVLPSLNAIEVPREVDPVAATTIPDAIATPVHIARRAGLGPRTRVAVLAAGGGVGLHMVQVARAYGAEVVGLDVVPDKLEYLEAELGVRAVDSSDFGAIALPPPWAGKADVVIDLYGRAPAQRWALDHLAKNGSLMCLTSMRDEEFTVSSRELVLSQLAVLGCRYASRYEVGLAAELVTFGRVRPLVSAVVGPEEVRAVHERIRSGSFLGRAALAW</sequence>
<evidence type="ECO:0000313" key="11">
    <source>
        <dbReference type="Proteomes" id="UP001236014"/>
    </source>
</evidence>
<dbReference type="InterPro" id="IPR020843">
    <property type="entry name" value="ER"/>
</dbReference>
<dbReference type="PANTHER" id="PTHR42940">
    <property type="entry name" value="ALCOHOL DEHYDROGENASE 1-RELATED"/>
    <property type="match status" value="1"/>
</dbReference>
<evidence type="ECO:0000256" key="4">
    <source>
        <dbReference type="ARBA" id="ARBA00022723"/>
    </source>
</evidence>
<dbReference type="GO" id="GO:0005737">
    <property type="term" value="C:cytoplasm"/>
    <property type="evidence" value="ECO:0007669"/>
    <property type="project" value="TreeGrafter"/>
</dbReference>
<comment type="catalytic activity">
    <reaction evidence="8">
        <text>a primary alcohol + NAD(+) = an aldehyde + NADH + H(+)</text>
        <dbReference type="Rhea" id="RHEA:10736"/>
        <dbReference type="ChEBI" id="CHEBI:15378"/>
        <dbReference type="ChEBI" id="CHEBI:15734"/>
        <dbReference type="ChEBI" id="CHEBI:17478"/>
        <dbReference type="ChEBI" id="CHEBI:57540"/>
        <dbReference type="ChEBI" id="CHEBI:57945"/>
        <dbReference type="EC" id="1.1.1.1"/>
    </reaction>
</comment>
<keyword evidence="11" id="KW-1185">Reference proteome</keyword>
<keyword evidence="4" id="KW-0479">Metal-binding</keyword>
<dbReference type="GO" id="GO:0004022">
    <property type="term" value="F:alcohol dehydrogenase (NAD+) activity"/>
    <property type="evidence" value="ECO:0007669"/>
    <property type="project" value="UniProtKB-EC"/>
</dbReference>
<dbReference type="SUPFAM" id="SSF51735">
    <property type="entry name" value="NAD(P)-binding Rossmann-fold domains"/>
    <property type="match status" value="1"/>
</dbReference>
<dbReference type="SMART" id="SM00829">
    <property type="entry name" value="PKS_ER"/>
    <property type="match status" value="1"/>
</dbReference>
<evidence type="ECO:0000256" key="5">
    <source>
        <dbReference type="ARBA" id="ARBA00022833"/>
    </source>
</evidence>
<evidence type="ECO:0000256" key="2">
    <source>
        <dbReference type="ARBA" id="ARBA00008072"/>
    </source>
</evidence>
<dbReference type="InterPro" id="IPR013149">
    <property type="entry name" value="ADH-like_C"/>
</dbReference>
<dbReference type="EMBL" id="CP127294">
    <property type="protein sequence ID" value="WIX74851.1"/>
    <property type="molecule type" value="Genomic_DNA"/>
</dbReference>
<dbReference type="InterPro" id="IPR013154">
    <property type="entry name" value="ADH-like_N"/>
</dbReference>
<evidence type="ECO:0000256" key="8">
    <source>
        <dbReference type="ARBA" id="ARBA00049243"/>
    </source>
</evidence>
<keyword evidence="6" id="KW-0560">Oxidoreductase</keyword>
<reference evidence="10 11" key="1">
    <citation type="submission" date="2023-06" db="EMBL/GenBank/DDBJ databases">
        <authorList>
            <person name="Oyuntsetseg B."/>
            <person name="Kim S.B."/>
        </authorList>
    </citation>
    <scope>NUCLEOTIDE SEQUENCE [LARGE SCALE GENOMIC DNA]</scope>
    <source>
        <strain evidence="10 11">2-15</strain>
    </source>
</reference>
<evidence type="ECO:0000313" key="10">
    <source>
        <dbReference type="EMBL" id="WIX74851.1"/>
    </source>
</evidence>
<dbReference type="KEGG" id="acab:QRX50_25060"/>
<evidence type="ECO:0000256" key="1">
    <source>
        <dbReference type="ARBA" id="ARBA00001947"/>
    </source>
</evidence>
<dbReference type="EC" id="1.1.1.1" evidence="3"/>
<dbReference type="AlphaFoldDB" id="A0A9Y2I8W7"/>
<organism evidence="10 11">
    <name type="scientific">Amycolatopsis carbonis</name>
    <dbReference type="NCBI Taxonomy" id="715471"/>
    <lineage>
        <taxon>Bacteria</taxon>
        <taxon>Bacillati</taxon>
        <taxon>Actinomycetota</taxon>
        <taxon>Actinomycetes</taxon>
        <taxon>Pseudonocardiales</taxon>
        <taxon>Pseudonocardiaceae</taxon>
        <taxon>Amycolatopsis</taxon>
    </lineage>
</organism>
<dbReference type="Pfam" id="PF00107">
    <property type="entry name" value="ADH_zinc_N"/>
    <property type="match status" value="1"/>
</dbReference>
<dbReference type="GO" id="GO:0046872">
    <property type="term" value="F:metal ion binding"/>
    <property type="evidence" value="ECO:0007669"/>
    <property type="project" value="UniProtKB-KW"/>
</dbReference>